<dbReference type="EMBL" id="GBRH01225728">
    <property type="protein sequence ID" value="JAD72167.1"/>
    <property type="molecule type" value="Transcribed_RNA"/>
</dbReference>
<protein>
    <submittedName>
        <fullName evidence="1">Uncharacterized protein</fullName>
    </submittedName>
</protein>
<dbReference type="AlphaFoldDB" id="A0A0A9CKY8"/>
<evidence type="ECO:0000313" key="1">
    <source>
        <dbReference type="EMBL" id="JAD72167.1"/>
    </source>
</evidence>
<name>A0A0A9CKY8_ARUDO</name>
<accession>A0A0A9CKY8</accession>
<organism evidence="1">
    <name type="scientific">Arundo donax</name>
    <name type="common">Giant reed</name>
    <name type="synonym">Donax arundinaceus</name>
    <dbReference type="NCBI Taxonomy" id="35708"/>
    <lineage>
        <taxon>Eukaryota</taxon>
        <taxon>Viridiplantae</taxon>
        <taxon>Streptophyta</taxon>
        <taxon>Embryophyta</taxon>
        <taxon>Tracheophyta</taxon>
        <taxon>Spermatophyta</taxon>
        <taxon>Magnoliopsida</taxon>
        <taxon>Liliopsida</taxon>
        <taxon>Poales</taxon>
        <taxon>Poaceae</taxon>
        <taxon>PACMAD clade</taxon>
        <taxon>Arundinoideae</taxon>
        <taxon>Arundineae</taxon>
        <taxon>Arundo</taxon>
    </lineage>
</organism>
<proteinExistence type="predicted"/>
<reference evidence="1" key="1">
    <citation type="submission" date="2014-09" db="EMBL/GenBank/DDBJ databases">
        <authorList>
            <person name="Magalhaes I.L.F."/>
            <person name="Oliveira U."/>
            <person name="Santos F.R."/>
            <person name="Vidigal T.H.D.A."/>
            <person name="Brescovit A.D."/>
            <person name="Santos A.J."/>
        </authorList>
    </citation>
    <scope>NUCLEOTIDE SEQUENCE</scope>
    <source>
        <tissue evidence="1">Shoot tissue taken approximately 20 cm above the soil surface</tissue>
    </source>
</reference>
<sequence>MKRAKSELRDVRWCLYLLIESFPYSNWMPGPVFQ</sequence>
<reference evidence="1" key="2">
    <citation type="journal article" date="2015" name="Data Brief">
        <title>Shoot transcriptome of the giant reed, Arundo donax.</title>
        <authorList>
            <person name="Barrero R.A."/>
            <person name="Guerrero F.D."/>
            <person name="Moolhuijzen P."/>
            <person name="Goolsby J.A."/>
            <person name="Tidwell J."/>
            <person name="Bellgard S.E."/>
            <person name="Bellgard M.I."/>
        </authorList>
    </citation>
    <scope>NUCLEOTIDE SEQUENCE</scope>
    <source>
        <tissue evidence="1">Shoot tissue taken approximately 20 cm above the soil surface</tissue>
    </source>
</reference>